<keyword evidence="4" id="KW-1185">Reference proteome</keyword>
<dbReference type="SUPFAM" id="SSF53335">
    <property type="entry name" value="S-adenosyl-L-methionine-dependent methyltransferases"/>
    <property type="match status" value="1"/>
</dbReference>
<accession>A0A2I2KP39</accession>
<dbReference type="InterPro" id="IPR041698">
    <property type="entry name" value="Methyltransf_25"/>
</dbReference>
<sequence length="179" mass="19999">MSQLVTSGEDLVRWDSVAEVYARTVGGDDDSFYRRLAPFLRHQFGDVTDLQILDLGCGHGWLTALLRQAGAHVVGVDGSAALIDIARSRYPGIDFQTHDLTAGLPSPRRTYDRIVSHMVLMDVPVLDRLLADVTSALSPDGVFVFSILHPCFFDQAPVQDSETGRWHRHVRGYLEHEQR</sequence>
<evidence type="ECO:0000259" key="2">
    <source>
        <dbReference type="Pfam" id="PF13649"/>
    </source>
</evidence>
<dbReference type="Gene3D" id="3.40.50.150">
    <property type="entry name" value="Vaccinia Virus protein VP39"/>
    <property type="match status" value="1"/>
</dbReference>
<feature type="domain" description="Methyltransferase" evidence="2">
    <location>
        <begin position="52"/>
        <end position="141"/>
    </location>
</feature>
<protein>
    <submittedName>
        <fullName evidence="3">Methyltransferase type 11</fullName>
    </submittedName>
</protein>
<evidence type="ECO:0000313" key="3">
    <source>
        <dbReference type="EMBL" id="SNQ47438.1"/>
    </source>
</evidence>
<dbReference type="InterPro" id="IPR029063">
    <property type="entry name" value="SAM-dependent_MTases_sf"/>
</dbReference>
<dbReference type="RefSeq" id="WP_101831296.1">
    <property type="nucleotide sequence ID" value="NZ_FZMO01000101.1"/>
</dbReference>
<keyword evidence="1 3" id="KW-0808">Transferase</keyword>
<dbReference type="PANTHER" id="PTHR43861">
    <property type="entry name" value="TRANS-ACONITATE 2-METHYLTRANSFERASE-RELATED"/>
    <property type="match status" value="1"/>
</dbReference>
<gene>
    <name evidence="3" type="ORF">FRACA_190017</name>
</gene>
<dbReference type="OrthoDB" id="9795085at2"/>
<dbReference type="GO" id="GO:0032259">
    <property type="term" value="P:methylation"/>
    <property type="evidence" value="ECO:0007669"/>
    <property type="project" value="UniProtKB-KW"/>
</dbReference>
<dbReference type="EMBL" id="FZMO01000101">
    <property type="protein sequence ID" value="SNQ47438.1"/>
    <property type="molecule type" value="Genomic_DNA"/>
</dbReference>
<dbReference type="CDD" id="cd02440">
    <property type="entry name" value="AdoMet_MTases"/>
    <property type="match status" value="1"/>
</dbReference>
<reference evidence="3 4" key="1">
    <citation type="submission" date="2017-06" db="EMBL/GenBank/DDBJ databases">
        <authorList>
            <person name="Kim H.J."/>
            <person name="Triplett B.A."/>
        </authorList>
    </citation>
    <scope>NUCLEOTIDE SEQUENCE [LARGE SCALE GENOMIC DNA]</scope>
    <source>
        <strain evidence="3">FRACA_ARgP5</strain>
    </source>
</reference>
<organism evidence="3 4">
    <name type="scientific">Frankia canadensis</name>
    <dbReference type="NCBI Taxonomy" id="1836972"/>
    <lineage>
        <taxon>Bacteria</taxon>
        <taxon>Bacillati</taxon>
        <taxon>Actinomycetota</taxon>
        <taxon>Actinomycetes</taxon>
        <taxon>Frankiales</taxon>
        <taxon>Frankiaceae</taxon>
        <taxon>Frankia</taxon>
    </lineage>
</organism>
<dbReference type="AlphaFoldDB" id="A0A2I2KP39"/>
<name>A0A2I2KP39_9ACTN</name>
<dbReference type="GO" id="GO:0008168">
    <property type="term" value="F:methyltransferase activity"/>
    <property type="evidence" value="ECO:0007669"/>
    <property type="project" value="UniProtKB-KW"/>
</dbReference>
<evidence type="ECO:0000313" key="4">
    <source>
        <dbReference type="Proteomes" id="UP000234331"/>
    </source>
</evidence>
<keyword evidence="3" id="KW-0489">Methyltransferase</keyword>
<proteinExistence type="predicted"/>
<dbReference type="Proteomes" id="UP000234331">
    <property type="component" value="Unassembled WGS sequence"/>
</dbReference>
<evidence type="ECO:0000256" key="1">
    <source>
        <dbReference type="ARBA" id="ARBA00022679"/>
    </source>
</evidence>
<dbReference type="Pfam" id="PF13649">
    <property type="entry name" value="Methyltransf_25"/>
    <property type="match status" value="1"/>
</dbReference>